<comment type="caution">
    <text evidence="12">The sequence shown here is derived from an EMBL/GenBank/DDBJ whole genome shotgun (WGS) entry which is preliminary data.</text>
</comment>
<gene>
    <name evidence="12" type="ORF">POM88_000523</name>
</gene>
<evidence type="ECO:0000256" key="4">
    <source>
        <dbReference type="ARBA" id="ARBA00022679"/>
    </source>
</evidence>
<dbReference type="AlphaFoldDB" id="A0AAD8JD68"/>
<feature type="domain" description="Protein kinase" evidence="11">
    <location>
        <begin position="97"/>
        <end position="382"/>
    </location>
</feature>
<evidence type="ECO:0000256" key="6">
    <source>
        <dbReference type="ARBA" id="ARBA00022777"/>
    </source>
</evidence>
<dbReference type="FunFam" id="3.30.200.20:FF:000228">
    <property type="entry name" value="Serine/threonine-protein kinase BIK1"/>
    <property type="match status" value="1"/>
</dbReference>
<dbReference type="InterPro" id="IPR017441">
    <property type="entry name" value="Protein_kinase_ATP_BS"/>
</dbReference>
<evidence type="ECO:0000256" key="8">
    <source>
        <dbReference type="ARBA" id="ARBA00047899"/>
    </source>
</evidence>
<keyword evidence="3" id="KW-0472">Membrane</keyword>
<dbReference type="EC" id="2.7.11.1" evidence="2"/>
<dbReference type="InterPro" id="IPR000719">
    <property type="entry name" value="Prot_kinase_dom"/>
</dbReference>
<dbReference type="Gene3D" id="1.10.510.10">
    <property type="entry name" value="Transferase(Phosphotransferase) domain 1"/>
    <property type="match status" value="1"/>
</dbReference>
<evidence type="ECO:0000256" key="10">
    <source>
        <dbReference type="PROSITE-ProRule" id="PRU10141"/>
    </source>
</evidence>
<dbReference type="InterPro" id="IPR050823">
    <property type="entry name" value="Plant_Ser_Thr_Prot_Kinase"/>
</dbReference>
<keyword evidence="7 10" id="KW-0067">ATP-binding</keyword>
<dbReference type="GO" id="GO:0005524">
    <property type="term" value="F:ATP binding"/>
    <property type="evidence" value="ECO:0007669"/>
    <property type="project" value="UniProtKB-UniRule"/>
</dbReference>
<evidence type="ECO:0000256" key="1">
    <source>
        <dbReference type="ARBA" id="ARBA00004236"/>
    </source>
</evidence>
<dbReference type="SUPFAM" id="SSF56112">
    <property type="entry name" value="Protein kinase-like (PK-like)"/>
    <property type="match status" value="1"/>
</dbReference>
<reference evidence="12" key="2">
    <citation type="submission" date="2023-05" db="EMBL/GenBank/DDBJ databases">
        <authorList>
            <person name="Schelkunov M.I."/>
        </authorList>
    </citation>
    <scope>NUCLEOTIDE SEQUENCE</scope>
    <source>
        <strain evidence="12">Hsosn_3</strain>
        <tissue evidence="12">Leaf</tissue>
    </source>
</reference>
<evidence type="ECO:0000256" key="3">
    <source>
        <dbReference type="ARBA" id="ARBA00022475"/>
    </source>
</evidence>
<sequence>MTESSNGASYARMNFTKRASGLLSFTARAFSVNRDAKKARYFNGVQSVTSNKSQAANLQNILPVDLSVTPPSPEKVVKPSKLKSFTYKELSVATREFHADSLLGEGGFGCVHKGWVDKNTFAAAEWGTGLAVAVKKFSQNSMQGHQEWSTEIKYLGALCHPNLVKLIGYCLEGEHRLIVYEFMPQGSLEKHIYRRDPSCQPLSWNLRISVALDVAKGLAYLHSPEVNVIFRDLKTSNIVIDSNYKAKLTDFGMARDGPENESTHVSTRVMGTYGYLSPEYMATGHLTMKNDVYIFGVVLLEMLTGRKAFDRTLPTKEQDLVSWATPNLTSKHRISHVMDANIKGQYTTRAALTLSSLALKCLSVDPKSRPDTKEVVKALEQLQEQEKLGKHHM</sequence>
<comment type="catalytic activity">
    <reaction evidence="8">
        <text>L-threonyl-[protein] + ATP = O-phospho-L-threonyl-[protein] + ADP + H(+)</text>
        <dbReference type="Rhea" id="RHEA:46608"/>
        <dbReference type="Rhea" id="RHEA-COMP:11060"/>
        <dbReference type="Rhea" id="RHEA-COMP:11605"/>
        <dbReference type="ChEBI" id="CHEBI:15378"/>
        <dbReference type="ChEBI" id="CHEBI:30013"/>
        <dbReference type="ChEBI" id="CHEBI:30616"/>
        <dbReference type="ChEBI" id="CHEBI:61977"/>
        <dbReference type="ChEBI" id="CHEBI:456216"/>
        <dbReference type="EC" id="2.7.11.1"/>
    </reaction>
</comment>
<dbReference type="Pfam" id="PF07714">
    <property type="entry name" value="PK_Tyr_Ser-Thr"/>
    <property type="match status" value="1"/>
</dbReference>
<feature type="binding site" evidence="10">
    <location>
        <position position="136"/>
    </location>
    <ligand>
        <name>ATP</name>
        <dbReference type="ChEBI" id="CHEBI:30616"/>
    </ligand>
</feature>
<evidence type="ECO:0000313" key="13">
    <source>
        <dbReference type="Proteomes" id="UP001237642"/>
    </source>
</evidence>
<dbReference type="GO" id="GO:0005886">
    <property type="term" value="C:plasma membrane"/>
    <property type="evidence" value="ECO:0007669"/>
    <property type="project" value="UniProtKB-SubCell"/>
</dbReference>
<dbReference type="GO" id="GO:0004674">
    <property type="term" value="F:protein serine/threonine kinase activity"/>
    <property type="evidence" value="ECO:0007669"/>
    <property type="project" value="UniProtKB-EC"/>
</dbReference>
<reference evidence="12" key="1">
    <citation type="submission" date="2023-02" db="EMBL/GenBank/DDBJ databases">
        <title>Genome of toxic invasive species Heracleum sosnowskyi carries increased number of genes despite the absence of recent whole-genome duplications.</title>
        <authorList>
            <person name="Schelkunov M."/>
            <person name="Shtratnikova V."/>
            <person name="Makarenko M."/>
            <person name="Klepikova A."/>
            <person name="Omelchenko D."/>
            <person name="Novikova G."/>
            <person name="Obukhova E."/>
            <person name="Bogdanov V."/>
            <person name="Penin A."/>
            <person name="Logacheva M."/>
        </authorList>
    </citation>
    <scope>NUCLEOTIDE SEQUENCE</scope>
    <source>
        <strain evidence="12">Hsosn_3</strain>
        <tissue evidence="12">Leaf</tissue>
    </source>
</reference>
<dbReference type="EMBL" id="JAUIZM010000001">
    <property type="protein sequence ID" value="KAK1400918.1"/>
    <property type="molecule type" value="Genomic_DNA"/>
</dbReference>
<protein>
    <recommendedName>
        <fullName evidence="2">non-specific serine/threonine protein kinase</fullName>
        <ecNumber evidence="2">2.7.11.1</ecNumber>
    </recommendedName>
</protein>
<evidence type="ECO:0000256" key="9">
    <source>
        <dbReference type="ARBA" id="ARBA00048679"/>
    </source>
</evidence>
<dbReference type="PROSITE" id="PS00107">
    <property type="entry name" value="PROTEIN_KINASE_ATP"/>
    <property type="match status" value="1"/>
</dbReference>
<dbReference type="CDD" id="cd14066">
    <property type="entry name" value="STKc_IRAK"/>
    <property type="match status" value="1"/>
</dbReference>
<keyword evidence="4" id="KW-0808">Transferase</keyword>
<dbReference type="InterPro" id="IPR001245">
    <property type="entry name" value="Ser-Thr/Tyr_kinase_cat_dom"/>
</dbReference>
<dbReference type="FunFam" id="1.10.510.10:FF:000095">
    <property type="entry name" value="protein STRUBBELIG-RECEPTOR FAMILY 8"/>
    <property type="match status" value="1"/>
</dbReference>
<organism evidence="12 13">
    <name type="scientific">Heracleum sosnowskyi</name>
    <dbReference type="NCBI Taxonomy" id="360622"/>
    <lineage>
        <taxon>Eukaryota</taxon>
        <taxon>Viridiplantae</taxon>
        <taxon>Streptophyta</taxon>
        <taxon>Embryophyta</taxon>
        <taxon>Tracheophyta</taxon>
        <taxon>Spermatophyta</taxon>
        <taxon>Magnoliopsida</taxon>
        <taxon>eudicotyledons</taxon>
        <taxon>Gunneridae</taxon>
        <taxon>Pentapetalae</taxon>
        <taxon>asterids</taxon>
        <taxon>campanulids</taxon>
        <taxon>Apiales</taxon>
        <taxon>Apiaceae</taxon>
        <taxon>Apioideae</taxon>
        <taxon>apioid superclade</taxon>
        <taxon>Tordylieae</taxon>
        <taxon>Tordyliinae</taxon>
        <taxon>Heracleum</taxon>
    </lineage>
</organism>
<dbReference type="Gene3D" id="3.30.200.20">
    <property type="entry name" value="Phosphorylase Kinase, domain 1"/>
    <property type="match status" value="1"/>
</dbReference>
<evidence type="ECO:0000313" key="12">
    <source>
        <dbReference type="EMBL" id="KAK1400918.1"/>
    </source>
</evidence>
<dbReference type="InterPro" id="IPR011009">
    <property type="entry name" value="Kinase-like_dom_sf"/>
</dbReference>
<dbReference type="Proteomes" id="UP001237642">
    <property type="component" value="Unassembled WGS sequence"/>
</dbReference>
<keyword evidence="13" id="KW-1185">Reference proteome</keyword>
<evidence type="ECO:0000259" key="11">
    <source>
        <dbReference type="PROSITE" id="PS50011"/>
    </source>
</evidence>
<accession>A0AAD8JD68</accession>
<dbReference type="PANTHER" id="PTHR45621">
    <property type="entry name" value="OS01G0588500 PROTEIN-RELATED"/>
    <property type="match status" value="1"/>
</dbReference>
<comment type="subcellular location">
    <subcellularLocation>
        <location evidence="1">Cell membrane</location>
    </subcellularLocation>
</comment>
<proteinExistence type="predicted"/>
<name>A0AAD8JD68_9APIA</name>
<comment type="catalytic activity">
    <reaction evidence="9">
        <text>L-seryl-[protein] + ATP = O-phospho-L-seryl-[protein] + ADP + H(+)</text>
        <dbReference type="Rhea" id="RHEA:17989"/>
        <dbReference type="Rhea" id="RHEA-COMP:9863"/>
        <dbReference type="Rhea" id="RHEA-COMP:11604"/>
        <dbReference type="ChEBI" id="CHEBI:15378"/>
        <dbReference type="ChEBI" id="CHEBI:29999"/>
        <dbReference type="ChEBI" id="CHEBI:30616"/>
        <dbReference type="ChEBI" id="CHEBI:83421"/>
        <dbReference type="ChEBI" id="CHEBI:456216"/>
        <dbReference type="EC" id="2.7.11.1"/>
    </reaction>
</comment>
<keyword evidence="6 12" id="KW-0418">Kinase</keyword>
<keyword evidence="5 10" id="KW-0547">Nucleotide-binding</keyword>
<keyword evidence="3" id="KW-1003">Cell membrane</keyword>
<dbReference type="SMART" id="SM00220">
    <property type="entry name" value="S_TKc"/>
    <property type="match status" value="1"/>
</dbReference>
<dbReference type="PROSITE" id="PS50011">
    <property type="entry name" value="PROTEIN_KINASE_DOM"/>
    <property type="match status" value="1"/>
</dbReference>
<evidence type="ECO:0000256" key="7">
    <source>
        <dbReference type="ARBA" id="ARBA00022840"/>
    </source>
</evidence>
<evidence type="ECO:0000256" key="2">
    <source>
        <dbReference type="ARBA" id="ARBA00012513"/>
    </source>
</evidence>
<evidence type="ECO:0000256" key="5">
    <source>
        <dbReference type="ARBA" id="ARBA00022741"/>
    </source>
</evidence>